<protein>
    <recommendedName>
        <fullName evidence="1">Thioesterase domain-containing protein</fullName>
    </recommendedName>
</protein>
<dbReference type="RefSeq" id="XP_022461277.1">
    <property type="nucleotide sequence ID" value="XM_022600457.1"/>
</dbReference>
<dbReference type="PANTHER" id="PTHR47260">
    <property type="entry name" value="UPF0644 PROTEIN PB2B4.06"/>
    <property type="match status" value="1"/>
</dbReference>
<dbReference type="CDD" id="cd03443">
    <property type="entry name" value="PaaI_thioesterase"/>
    <property type="match status" value="1"/>
</dbReference>
<dbReference type="Gene3D" id="3.10.129.10">
    <property type="entry name" value="Hotdog Thioesterase"/>
    <property type="match status" value="1"/>
</dbReference>
<dbReference type="GeneID" id="34522665"/>
<reference evidence="2" key="1">
    <citation type="submission" date="2013-12" db="EMBL/GenBank/DDBJ databases">
        <authorList>
            <person name="Genoscope - CEA"/>
        </authorList>
    </citation>
    <scope>NUCLEOTIDE SEQUENCE</scope>
    <source>
        <strain evidence="2">CBS 1993</strain>
    </source>
</reference>
<dbReference type="Pfam" id="PF03061">
    <property type="entry name" value="4HBT"/>
    <property type="match status" value="1"/>
</dbReference>
<dbReference type="InterPro" id="IPR052061">
    <property type="entry name" value="PTE-AB_protein"/>
</dbReference>
<gene>
    <name evidence="2" type="ORF">KUCA_T00005278001</name>
</gene>
<name>W6MXQ3_9ASCO</name>
<feature type="domain" description="Thioesterase" evidence="1">
    <location>
        <begin position="123"/>
        <end position="191"/>
    </location>
</feature>
<dbReference type="Proteomes" id="UP000019384">
    <property type="component" value="Unassembled WGS sequence"/>
</dbReference>
<dbReference type="EMBL" id="HG793130">
    <property type="protein sequence ID" value="CDK29290.1"/>
    <property type="molecule type" value="Genomic_DNA"/>
</dbReference>
<evidence type="ECO:0000313" key="3">
    <source>
        <dbReference type="Proteomes" id="UP000019384"/>
    </source>
</evidence>
<dbReference type="PANTHER" id="PTHR47260:SF4">
    <property type="entry name" value="MIOREX COMPLEX COMPONENT 3"/>
    <property type="match status" value="1"/>
</dbReference>
<dbReference type="InterPro" id="IPR029069">
    <property type="entry name" value="HotDog_dom_sf"/>
</dbReference>
<accession>W6MXQ3</accession>
<dbReference type="InterPro" id="IPR006683">
    <property type="entry name" value="Thioestr_dom"/>
</dbReference>
<proteinExistence type="predicted"/>
<dbReference type="OrthoDB" id="506431at2759"/>
<evidence type="ECO:0000259" key="1">
    <source>
        <dbReference type="Pfam" id="PF03061"/>
    </source>
</evidence>
<reference evidence="2" key="2">
    <citation type="submission" date="2014-02" db="EMBL/GenBank/DDBJ databases">
        <title>Complete DNA sequence of /Kuraishia capsulata/ illustrates novel genomic features among budding yeasts (/Saccharomycotina/).</title>
        <authorList>
            <person name="Morales L."/>
            <person name="Noel B."/>
            <person name="Porcel B."/>
            <person name="Marcet-Houben M."/>
            <person name="Hullo M-F."/>
            <person name="Sacerdot C."/>
            <person name="Tekaia F."/>
            <person name="Leh-Louis V."/>
            <person name="Despons L."/>
            <person name="Khanna V."/>
            <person name="Aury J-M."/>
            <person name="Barbe V."/>
            <person name="Couloux A."/>
            <person name="Labadie K."/>
            <person name="Pelletier E."/>
            <person name="Souciet J-L."/>
            <person name="Boekhout T."/>
            <person name="Gabaldon T."/>
            <person name="Wincker P."/>
            <person name="Dujon B."/>
        </authorList>
    </citation>
    <scope>NUCLEOTIDE SEQUENCE</scope>
    <source>
        <strain evidence="2">CBS 1993</strain>
    </source>
</reference>
<evidence type="ECO:0000313" key="2">
    <source>
        <dbReference type="EMBL" id="CDK29290.1"/>
    </source>
</evidence>
<dbReference type="HOGENOM" id="CLU_052827_2_2_1"/>
<dbReference type="GO" id="GO:0005743">
    <property type="term" value="C:mitochondrial inner membrane"/>
    <property type="evidence" value="ECO:0007669"/>
    <property type="project" value="EnsemblFungi"/>
</dbReference>
<dbReference type="STRING" id="1382522.W6MXQ3"/>
<organism evidence="2 3">
    <name type="scientific">Kuraishia capsulata CBS 1993</name>
    <dbReference type="NCBI Taxonomy" id="1382522"/>
    <lineage>
        <taxon>Eukaryota</taxon>
        <taxon>Fungi</taxon>
        <taxon>Dikarya</taxon>
        <taxon>Ascomycota</taxon>
        <taxon>Saccharomycotina</taxon>
        <taxon>Pichiomycetes</taxon>
        <taxon>Pichiales</taxon>
        <taxon>Pichiaceae</taxon>
        <taxon>Kuraishia</taxon>
    </lineage>
</organism>
<dbReference type="SUPFAM" id="SSF54637">
    <property type="entry name" value="Thioesterase/thiol ester dehydrase-isomerase"/>
    <property type="match status" value="1"/>
</dbReference>
<keyword evidence="3" id="KW-1185">Reference proteome</keyword>
<sequence>MFNIGKRAFVGFAAIGAGYASFVRAWPDDSKILFKAYTPDPLSVKQIQNNKLFQQYQKDTPAKYKFYNLSGVIPKAHHGDHVGTGLLYDSQHLEIDPAVFVDRKSGDLTAFYHLGEKLVGSDGKIHNGLISTLMDEALCFCGFPLLPSKRGVTAKLSVDFVNKAPPNSTVILKAHVFSVKGRKCVIHGTVETVPVGKEPAILVSKAECILVEPKWFKFLSWVPAFDT</sequence>
<dbReference type="AlphaFoldDB" id="W6MXQ3"/>